<name>A0AAD6GEZ2_9EURO</name>
<protein>
    <submittedName>
        <fullName evidence="6">30 kDa heat shock protein</fullName>
    </submittedName>
</protein>
<evidence type="ECO:0000313" key="6">
    <source>
        <dbReference type="EMBL" id="KAJ5538769.1"/>
    </source>
</evidence>
<feature type="region of interest" description="Disordered" evidence="4">
    <location>
        <begin position="84"/>
        <end position="124"/>
    </location>
</feature>
<evidence type="ECO:0000259" key="5">
    <source>
        <dbReference type="PROSITE" id="PS01031"/>
    </source>
</evidence>
<keyword evidence="7" id="KW-1185">Reference proteome</keyword>
<dbReference type="Pfam" id="PF00011">
    <property type="entry name" value="HSP20"/>
    <property type="match status" value="1"/>
</dbReference>
<dbReference type="InterPro" id="IPR031107">
    <property type="entry name" value="Small_HSP"/>
</dbReference>
<dbReference type="Gene3D" id="2.60.40.790">
    <property type="match status" value="1"/>
</dbReference>
<evidence type="ECO:0000256" key="2">
    <source>
        <dbReference type="PROSITE-ProRule" id="PRU00285"/>
    </source>
</evidence>
<dbReference type="InterPro" id="IPR002068">
    <property type="entry name" value="A-crystallin/Hsp20_dom"/>
</dbReference>
<dbReference type="InterPro" id="IPR008978">
    <property type="entry name" value="HSP20-like_chaperone"/>
</dbReference>
<keyword evidence="1 6" id="KW-0346">Stress response</keyword>
<evidence type="ECO:0000256" key="3">
    <source>
        <dbReference type="RuleBase" id="RU003616"/>
    </source>
</evidence>
<dbReference type="Proteomes" id="UP001220324">
    <property type="component" value="Unassembled WGS sequence"/>
</dbReference>
<evidence type="ECO:0000313" key="7">
    <source>
        <dbReference type="Proteomes" id="UP001220324"/>
    </source>
</evidence>
<dbReference type="PANTHER" id="PTHR11527">
    <property type="entry name" value="HEAT-SHOCK PROTEIN 20 FAMILY MEMBER"/>
    <property type="match status" value="1"/>
</dbReference>
<comment type="caution">
    <text evidence="6">The sequence shown here is derived from an EMBL/GenBank/DDBJ whole genome shotgun (WGS) entry which is preliminary data.</text>
</comment>
<sequence>MSIQFRSHLPTGEFSRDLSSLFRLFDDYDVHRRGSHHLAPRPYTPRFDVRETEDAYHLDGELPGVAQKDIEIEFSDAHNLIVKGRTEREYHHTEPETESEDNNKSETSETDAGSNKRNKPAAARYWASERTIGEFQRTFSFSTRVDQDAVTASLKGGVLSIVLPKAKATAPKKITVQ</sequence>
<evidence type="ECO:0000256" key="4">
    <source>
        <dbReference type="SAM" id="MobiDB-lite"/>
    </source>
</evidence>
<gene>
    <name evidence="6" type="ORF">N7494_008248</name>
</gene>
<organism evidence="6 7">
    <name type="scientific">Penicillium frequentans</name>
    <dbReference type="NCBI Taxonomy" id="3151616"/>
    <lineage>
        <taxon>Eukaryota</taxon>
        <taxon>Fungi</taxon>
        <taxon>Dikarya</taxon>
        <taxon>Ascomycota</taxon>
        <taxon>Pezizomycotina</taxon>
        <taxon>Eurotiomycetes</taxon>
        <taxon>Eurotiomycetidae</taxon>
        <taxon>Eurotiales</taxon>
        <taxon>Aspergillaceae</taxon>
        <taxon>Penicillium</taxon>
    </lineage>
</organism>
<dbReference type="EMBL" id="JAQIZZ010000006">
    <property type="protein sequence ID" value="KAJ5538769.1"/>
    <property type="molecule type" value="Genomic_DNA"/>
</dbReference>
<dbReference type="CDD" id="cd06464">
    <property type="entry name" value="ACD_sHsps-like"/>
    <property type="match status" value="1"/>
</dbReference>
<accession>A0AAD6GEZ2</accession>
<dbReference type="PROSITE" id="PS01031">
    <property type="entry name" value="SHSP"/>
    <property type="match status" value="1"/>
</dbReference>
<feature type="compositionally biased region" description="Basic and acidic residues" evidence="4">
    <location>
        <begin position="84"/>
        <end position="107"/>
    </location>
</feature>
<proteinExistence type="inferred from homology"/>
<comment type="similarity">
    <text evidence="2 3">Belongs to the small heat shock protein (HSP20) family.</text>
</comment>
<feature type="domain" description="SHSP" evidence="5">
    <location>
        <begin position="38"/>
        <end position="177"/>
    </location>
</feature>
<evidence type="ECO:0000256" key="1">
    <source>
        <dbReference type="ARBA" id="ARBA00023016"/>
    </source>
</evidence>
<dbReference type="AlphaFoldDB" id="A0AAD6GEZ2"/>
<reference evidence="6 7" key="1">
    <citation type="journal article" date="2023" name="IMA Fungus">
        <title>Comparative genomic study of the Penicillium genus elucidates a diverse pangenome and 15 lateral gene transfer events.</title>
        <authorList>
            <person name="Petersen C."/>
            <person name="Sorensen T."/>
            <person name="Nielsen M.R."/>
            <person name="Sondergaard T.E."/>
            <person name="Sorensen J.L."/>
            <person name="Fitzpatrick D.A."/>
            <person name="Frisvad J.C."/>
            <person name="Nielsen K.L."/>
        </authorList>
    </citation>
    <scope>NUCLEOTIDE SEQUENCE [LARGE SCALE GENOMIC DNA]</scope>
    <source>
        <strain evidence="6 7">IBT 35679</strain>
    </source>
</reference>
<dbReference type="SUPFAM" id="SSF49764">
    <property type="entry name" value="HSP20-like chaperones"/>
    <property type="match status" value="1"/>
</dbReference>